<dbReference type="Pfam" id="PF00420">
    <property type="entry name" value="Oxidored_q2"/>
    <property type="match status" value="1"/>
</dbReference>
<dbReference type="GO" id="GO:0030964">
    <property type="term" value="C:NADH dehydrogenase complex"/>
    <property type="evidence" value="ECO:0007669"/>
    <property type="project" value="TreeGrafter"/>
</dbReference>
<sequence length="103" mass="12026">MNVISGLIIMSGLWMFCSKRKHLLLTLLSLEYMVLGIFLMFFMMMKMGMIYYSLFYLVFSACEGALGLSILVTMSRTHGGDSFNLFNLNYDKIYFFINFIFMI</sequence>
<proteinExistence type="inferred from homology"/>
<evidence type="ECO:0000256" key="6">
    <source>
        <dbReference type="ARBA" id="ARBA00022660"/>
    </source>
</evidence>
<evidence type="ECO:0000256" key="12">
    <source>
        <dbReference type="ARBA" id="ARBA00023075"/>
    </source>
</evidence>
<organism evidence="17">
    <name type="scientific">Allonychiurus kimi</name>
    <dbReference type="NCBI Taxonomy" id="2779777"/>
    <lineage>
        <taxon>Eukaryota</taxon>
        <taxon>Metazoa</taxon>
        <taxon>Ecdysozoa</taxon>
        <taxon>Arthropoda</taxon>
        <taxon>Hexapoda</taxon>
        <taxon>Collembola</taxon>
        <taxon>Poduromorpha</taxon>
        <taxon>Poduroidea</taxon>
        <taxon>Onychiuridae</taxon>
        <taxon>Onychiurinae</taxon>
        <taxon>Allonychiurus</taxon>
    </lineage>
</organism>
<evidence type="ECO:0000256" key="7">
    <source>
        <dbReference type="ARBA" id="ARBA00022692"/>
    </source>
</evidence>
<evidence type="ECO:0000256" key="8">
    <source>
        <dbReference type="ARBA" id="ARBA00022967"/>
    </source>
</evidence>
<dbReference type="RefSeq" id="YP_010022119.1">
    <property type="nucleotide sequence ID" value="NC_053646.1"/>
</dbReference>
<dbReference type="EC" id="7.1.1.2" evidence="3 16"/>
<evidence type="ECO:0000256" key="3">
    <source>
        <dbReference type="ARBA" id="ARBA00012944"/>
    </source>
</evidence>
<evidence type="ECO:0000256" key="9">
    <source>
        <dbReference type="ARBA" id="ARBA00022982"/>
    </source>
</evidence>
<keyword evidence="10 16" id="KW-1133">Transmembrane helix</keyword>
<keyword evidence="9 16" id="KW-0249">Electron transport</keyword>
<accession>A0A7M3UYU4</accession>
<gene>
    <name evidence="17" type="primary">ND4L</name>
</gene>
<comment type="catalytic activity">
    <reaction evidence="15 16">
        <text>a ubiquinone + NADH + 5 H(+)(in) = a ubiquinol + NAD(+) + 4 H(+)(out)</text>
        <dbReference type="Rhea" id="RHEA:29091"/>
        <dbReference type="Rhea" id="RHEA-COMP:9565"/>
        <dbReference type="Rhea" id="RHEA-COMP:9566"/>
        <dbReference type="ChEBI" id="CHEBI:15378"/>
        <dbReference type="ChEBI" id="CHEBI:16389"/>
        <dbReference type="ChEBI" id="CHEBI:17976"/>
        <dbReference type="ChEBI" id="CHEBI:57540"/>
        <dbReference type="ChEBI" id="CHEBI:57945"/>
        <dbReference type="EC" id="7.1.1.2"/>
    </reaction>
</comment>
<keyword evidence="11 16" id="KW-0520">NAD</keyword>
<evidence type="ECO:0000256" key="5">
    <source>
        <dbReference type="ARBA" id="ARBA00022448"/>
    </source>
</evidence>
<evidence type="ECO:0000256" key="1">
    <source>
        <dbReference type="ARBA" id="ARBA00004225"/>
    </source>
</evidence>
<dbReference type="PANTHER" id="PTHR11434:SF0">
    <property type="entry name" value="NADH-UBIQUINONE OXIDOREDUCTASE CHAIN 4L"/>
    <property type="match status" value="1"/>
</dbReference>
<keyword evidence="5 16" id="KW-0813">Transport</keyword>
<dbReference type="GeneID" id="63359960"/>
<dbReference type="GO" id="GO:0042773">
    <property type="term" value="P:ATP synthesis coupled electron transport"/>
    <property type="evidence" value="ECO:0007669"/>
    <property type="project" value="UniProtKB-UniRule"/>
</dbReference>
<keyword evidence="7 16" id="KW-0812">Transmembrane</keyword>
<evidence type="ECO:0000256" key="16">
    <source>
        <dbReference type="RuleBase" id="RU004419"/>
    </source>
</evidence>
<dbReference type="InterPro" id="IPR039428">
    <property type="entry name" value="NUOK/Mnh_C1-like"/>
</dbReference>
<keyword evidence="16" id="KW-0999">Mitochondrion inner membrane</keyword>
<feature type="transmembrane region" description="Helical" evidence="16">
    <location>
        <begin position="23"/>
        <end position="44"/>
    </location>
</feature>
<protein>
    <recommendedName>
        <fullName evidence="4 16">NADH-ubiquinone oxidoreductase chain 4L</fullName>
        <ecNumber evidence="3 16">7.1.1.2</ecNumber>
    </recommendedName>
</protein>
<dbReference type="PANTHER" id="PTHR11434">
    <property type="entry name" value="NADH-UBIQUINONE OXIDOREDUCTASE SUBUNIT ND4L"/>
    <property type="match status" value="1"/>
</dbReference>
<keyword evidence="14 16" id="KW-0472">Membrane</keyword>
<keyword evidence="8 16" id="KW-1278">Translocase</keyword>
<evidence type="ECO:0000256" key="13">
    <source>
        <dbReference type="ARBA" id="ARBA00023128"/>
    </source>
</evidence>
<reference evidence="17" key="1">
    <citation type="journal article" date="2020" name="Mitochondrial DNA Part B Resour">
        <title>The complete mitochondrial genome of Allonychiurus kimi (Collembola: Onychiuridae).</title>
        <authorList>
            <person name="Lee Y.-S."/>
            <person name="Lee T."/>
        </authorList>
    </citation>
    <scope>NUCLEOTIDE SEQUENCE</scope>
</reference>
<keyword evidence="12 16" id="KW-0830">Ubiquinone</keyword>
<evidence type="ECO:0000256" key="14">
    <source>
        <dbReference type="ARBA" id="ARBA00023136"/>
    </source>
</evidence>
<name>A0A7M3UYU4_9HEXA</name>
<dbReference type="GO" id="GO:0008137">
    <property type="term" value="F:NADH dehydrogenase (ubiquinone) activity"/>
    <property type="evidence" value="ECO:0007669"/>
    <property type="project" value="UniProtKB-EC"/>
</dbReference>
<evidence type="ECO:0000256" key="15">
    <source>
        <dbReference type="ARBA" id="ARBA00049551"/>
    </source>
</evidence>
<dbReference type="CTD" id="4539"/>
<evidence type="ECO:0000256" key="10">
    <source>
        <dbReference type="ARBA" id="ARBA00022989"/>
    </source>
</evidence>
<comment type="subcellular location">
    <subcellularLocation>
        <location evidence="16">Mitochondrion inner membrane</location>
        <topology evidence="16">Multi-pass membrane protein</topology>
    </subcellularLocation>
    <subcellularLocation>
        <location evidence="1">Mitochondrion membrane</location>
        <topology evidence="1">Multi-pass membrane protein</topology>
    </subcellularLocation>
</comment>
<keyword evidence="13 16" id="KW-0496">Mitochondrion</keyword>
<dbReference type="Gene3D" id="1.10.287.3510">
    <property type="match status" value="1"/>
</dbReference>
<dbReference type="EMBL" id="MT975431">
    <property type="protein sequence ID" value="QOL12121.1"/>
    <property type="molecule type" value="Genomic_DNA"/>
</dbReference>
<dbReference type="InterPro" id="IPR001133">
    <property type="entry name" value="NADH_UbQ_OxRdtase_chain4L/K"/>
</dbReference>
<evidence type="ECO:0000313" key="17">
    <source>
        <dbReference type="EMBL" id="QOL12121.1"/>
    </source>
</evidence>
<evidence type="ECO:0000256" key="4">
    <source>
        <dbReference type="ARBA" id="ARBA00016612"/>
    </source>
</evidence>
<dbReference type="GO" id="GO:0005743">
    <property type="term" value="C:mitochondrial inner membrane"/>
    <property type="evidence" value="ECO:0007669"/>
    <property type="project" value="UniProtKB-SubCell"/>
</dbReference>
<feature type="transmembrane region" description="Helical" evidence="16">
    <location>
        <begin position="50"/>
        <end position="72"/>
    </location>
</feature>
<evidence type="ECO:0000256" key="11">
    <source>
        <dbReference type="ARBA" id="ARBA00023027"/>
    </source>
</evidence>
<comment type="similarity">
    <text evidence="2 16">Belongs to the complex I subunit 4L family.</text>
</comment>
<geneLocation type="mitochondrion" evidence="17"/>
<dbReference type="GO" id="GO:0016651">
    <property type="term" value="F:oxidoreductase activity, acting on NAD(P)H"/>
    <property type="evidence" value="ECO:0007669"/>
    <property type="project" value="InterPro"/>
</dbReference>
<dbReference type="AlphaFoldDB" id="A0A7M3UYU4"/>
<keyword evidence="6 16" id="KW-0679">Respiratory chain</keyword>
<evidence type="ECO:0000256" key="2">
    <source>
        <dbReference type="ARBA" id="ARBA00010519"/>
    </source>
</evidence>
<comment type="function">
    <text evidence="16">Core subunit of the mitochondrial membrane respiratory chain NADH dehydrogenase (Complex I) which catalyzes electron transfer from NADH through the respiratory chain, using ubiquinone as an electron acceptor.</text>
</comment>